<organism evidence="2 5">
    <name type="scientific">Methylopila capsulata</name>
    <dbReference type="NCBI Taxonomy" id="61654"/>
    <lineage>
        <taxon>Bacteria</taxon>
        <taxon>Pseudomonadati</taxon>
        <taxon>Pseudomonadota</taxon>
        <taxon>Alphaproteobacteria</taxon>
        <taxon>Hyphomicrobiales</taxon>
        <taxon>Methylopilaceae</taxon>
        <taxon>Methylopila</taxon>
    </lineage>
</organism>
<dbReference type="RefSeq" id="WP_204950056.1">
    <property type="nucleotide sequence ID" value="NZ_BSFF01000001.1"/>
</dbReference>
<reference evidence="2" key="3">
    <citation type="submission" date="2023-01" db="EMBL/GenBank/DDBJ databases">
        <authorList>
            <person name="Sun Q."/>
            <person name="Evtushenko L."/>
        </authorList>
    </citation>
    <scope>NUCLEOTIDE SEQUENCE</scope>
    <source>
        <strain evidence="2">VKM B-1606</strain>
    </source>
</reference>
<keyword evidence="4" id="KW-1185">Reference proteome</keyword>
<protein>
    <submittedName>
        <fullName evidence="2">Uncharacterized protein</fullName>
    </submittedName>
</protein>
<dbReference type="EMBL" id="JAFBCY010000002">
    <property type="protein sequence ID" value="MBM7851651.1"/>
    <property type="molecule type" value="Genomic_DNA"/>
</dbReference>
<proteinExistence type="predicted"/>
<evidence type="ECO:0000313" key="5">
    <source>
        <dbReference type="Proteomes" id="UP001143400"/>
    </source>
</evidence>
<gene>
    <name evidence="2" type="ORF">GCM10008170_07300</name>
    <name evidence="3" type="ORF">JOD31_001876</name>
</gene>
<evidence type="ECO:0000313" key="3">
    <source>
        <dbReference type="EMBL" id="MBM7851651.1"/>
    </source>
</evidence>
<evidence type="ECO:0000313" key="2">
    <source>
        <dbReference type="EMBL" id="GLK54711.1"/>
    </source>
</evidence>
<dbReference type="Proteomes" id="UP001143400">
    <property type="component" value="Unassembled WGS sequence"/>
</dbReference>
<evidence type="ECO:0000256" key="1">
    <source>
        <dbReference type="SAM" id="Phobius"/>
    </source>
</evidence>
<keyword evidence="1" id="KW-1133">Transmembrane helix</keyword>
<reference evidence="3 4" key="2">
    <citation type="submission" date="2021-01" db="EMBL/GenBank/DDBJ databases">
        <title>Genomic Encyclopedia of Type Strains, Phase IV (KMG-IV): sequencing the most valuable type-strain genomes for metagenomic binning, comparative biology and taxonomic classification.</title>
        <authorList>
            <person name="Goeker M."/>
        </authorList>
    </citation>
    <scope>NUCLEOTIDE SEQUENCE [LARGE SCALE GENOMIC DNA]</scope>
    <source>
        <strain evidence="3 4">DSM 6130</strain>
    </source>
</reference>
<name>A0A9W6ITB2_9HYPH</name>
<comment type="caution">
    <text evidence="2">The sequence shown here is derived from an EMBL/GenBank/DDBJ whole genome shotgun (WGS) entry which is preliminary data.</text>
</comment>
<keyword evidence="1" id="KW-0812">Transmembrane</keyword>
<dbReference type="EMBL" id="BSFF01000001">
    <property type="protein sequence ID" value="GLK54711.1"/>
    <property type="molecule type" value="Genomic_DNA"/>
</dbReference>
<sequence>MTKGSEIDLFADRLDAYGPDLARWPADLAEDAAALLARSAEARARQSDARRFARLLASAAEAPAPNGFAFRVVGEIAARREDRWFRLFGSPGRFGLASAGLCAAAVVIGVSLGLAASPTSPSYDPGDAIDVAFNDVDL</sequence>
<accession>A0A9W6ITB2</accession>
<reference evidence="2" key="1">
    <citation type="journal article" date="2014" name="Int. J. Syst. Evol. Microbiol.">
        <title>Complete genome sequence of Corynebacterium casei LMG S-19264T (=DSM 44701T), isolated from a smear-ripened cheese.</title>
        <authorList>
            <consortium name="US DOE Joint Genome Institute (JGI-PGF)"/>
            <person name="Walter F."/>
            <person name="Albersmeier A."/>
            <person name="Kalinowski J."/>
            <person name="Ruckert C."/>
        </authorList>
    </citation>
    <scope>NUCLEOTIDE SEQUENCE</scope>
    <source>
        <strain evidence="2">VKM B-1606</strain>
    </source>
</reference>
<keyword evidence="1" id="KW-0472">Membrane</keyword>
<evidence type="ECO:0000313" key="4">
    <source>
        <dbReference type="Proteomes" id="UP000758856"/>
    </source>
</evidence>
<feature type="transmembrane region" description="Helical" evidence="1">
    <location>
        <begin position="94"/>
        <end position="116"/>
    </location>
</feature>
<dbReference type="AlphaFoldDB" id="A0A9W6ITB2"/>
<dbReference type="Proteomes" id="UP000758856">
    <property type="component" value="Unassembled WGS sequence"/>
</dbReference>